<dbReference type="Proteomes" id="UP000232722">
    <property type="component" value="Unassembled WGS sequence"/>
</dbReference>
<reference evidence="3 4" key="2">
    <citation type="submission" date="2017-09" db="EMBL/GenBank/DDBJ databases">
        <title>Extensive intraspecific genome diversity in a model arbuscular mycorrhizal fungus.</title>
        <authorList>
            <person name="Chen E.C."/>
            <person name="Morin E."/>
            <person name="Beaudet D."/>
            <person name="Noel J."/>
            <person name="Ndikumana S."/>
            <person name="Charron P."/>
            <person name="St-Onge C."/>
            <person name="Giorgi J."/>
            <person name="Grigoriev I.V."/>
            <person name="Roux C."/>
            <person name="Martin F.M."/>
            <person name="Corradi N."/>
        </authorList>
    </citation>
    <scope>NUCLEOTIDE SEQUENCE [LARGE SCALE GENOMIC DNA]</scope>
    <source>
        <strain evidence="3 4">A5</strain>
    </source>
</reference>
<dbReference type="VEuPathDB" id="FungiDB:RhiirFUN_016852"/>
<evidence type="ECO:0000313" key="4">
    <source>
        <dbReference type="Proteomes" id="UP000232722"/>
    </source>
</evidence>
<sequence>MLSELELLKQRITELEAENTELRKENTETELKHSNIEFLRANEKYNERRDAENAKFRAGIVELKSENAELSDRVTKVEQNQLQNDSAEGTQGKGNITPNNNSSNFNLDAVHHEKLLEEKEMDNFLLEAHKKIVS</sequence>
<feature type="non-terminal residue" evidence="3">
    <location>
        <position position="134"/>
    </location>
</feature>
<keyword evidence="1" id="KW-0175">Coiled coil</keyword>
<feature type="compositionally biased region" description="Polar residues" evidence="2">
    <location>
        <begin position="80"/>
        <end position="98"/>
    </location>
</feature>
<dbReference type="VEuPathDB" id="FungiDB:RhiirA1_474340"/>
<dbReference type="AlphaFoldDB" id="A0A2N0NDF3"/>
<evidence type="ECO:0000256" key="1">
    <source>
        <dbReference type="SAM" id="Coils"/>
    </source>
</evidence>
<evidence type="ECO:0000313" key="3">
    <source>
        <dbReference type="EMBL" id="PKB92559.1"/>
    </source>
</evidence>
<feature type="region of interest" description="Disordered" evidence="2">
    <location>
        <begin position="80"/>
        <end position="108"/>
    </location>
</feature>
<accession>A0A2N0NDF3</accession>
<proteinExistence type="predicted"/>
<dbReference type="VEuPathDB" id="FungiDB:FUN_011636"/>
<comment type="caution">
    <text evidence="3">The sequence shown here is derived from an EMBL/GenBank/DDBJ whole genome shotgun (WGS) entry which is preliminary data.</text>
</comment>
<dbReference type="EMBL" id="LLXJ01010656">
    <property type="protein sequence ID" value="PKB92559.1"/>
    <property type="molecule type" value="Genomic_DNA"/>
</dbReference>
<name>A0A2N0NDF3_9GLOM</name>
<evidence type="ECO:0000256" key="2">
    <source>
        <dbReference type="SAM" id="MobiDB-lite"/>
    </source>
</evidence>
<organism evidence="3 4">
    <name type="scientific">Rhizophagus irregularis</name>
    <dbReference type="NCBI Taxonomy" id="588596"/>
    <lineage>
        <taxon>Eukaryota</taxon>
        <taxon>Fungi</taxon>
        <taxon>Fungi incertae sedis</taxon>
        <taxon>Mucoromycota</taxon>
        <taxon>Glomeromycotina</taxon>
        <taxon>Glomeromycetes</taxon>
        <taxon>Glomerales</taxon>
        <taxon>Glomeraceae</taxon>
        <taxon>Rhizophagus</taxon>
    </lineage>
</organism>
<gene>
    <name evidence="3" type="ORF">RhiirA5_444243</name>
</gene>
<reference evidence="3 4" key="1">
    <citation type="submission" date="2016-04" db="EMBL/GenBank/DDBJ databases">
        <title>Genome analyses suggest a sexual origin of heterokaryosis in a supposedly ancient asexual fungus.</title>
        <authorList>
            <person name="Ropars J."/>
            <person name="Sedzielewska K."/>
            <person name="Noel J."/>
            <person name="Charron P."/>
            <person name="Farinelli L."/>
            <person name="Marton T."/>
            <person name="Kruger M."/>
            <person name="Pelin A."/>
            <person name="Brachmann A."/>
            <person name="Corradi N."/>
        </authorList>
    </citation>
    <scope>NUCLEOTIDE SEQUENCE [LARGE SCALE GENOMIC DNA]</scope>
    <source>
        <strain evidence="3 4">A5</strain>
    </source>
</reference>
<protein>
    <submittedName>
        <fullName evidence="3">Uncharacterized protein</fullName>
    </submittedName>
</protein>
<feature type="coiled-coil region" evidence="1">
    <location>
        <begin position="5"/>
        <end position="80"/>
    </location>
</feature>